<dbReference type="EMBL" id="CAVK010000252">
    <property type="protein sequence ID" value="CCW20239.1"/>
    <property type="molecule type" value="Genomic_DNA"/>
</dbReference>
<accession>N1MU14</accession>
<comment type="caution">
    <text evidence="1">The sequence shown here is derived from an EMBL/GenBank/DDBJ whole genome shotgun (WGS) entry which is preliminary data.</text>
</comment>
<dbReference type="InterPro" id="IPR017853">
    <property type="entry name" value="GH"/>
</dbReference>
<evidence type="ECO:0008006" key="3">
    <source>
        <dbReference type="Google" id="ProtNLM"/>
    </source>
</evidence>
<keyword evidence="2" id="KW-1185">Reference proteome</keyword>
<gene>
    <name evidence="1" type="ORF">EBBID32_46130</name>
</gene>
<dbReference type="SUPFAM" id="SSF51445">
    <property type="entry name" value="(Trans)glycosidases"/>
    <property type="match status" value="1"/>
</dbReference>
<dbReference type="Proteomes" id="UP000013201">
    <property type="component" value="Unassembled WGS sequence"/>
</dbReference>
<name>N1MU14_9SPHN</name>
<proteinExistence type="predicted"/>
<dbReference type="OrthoDB" id="1987661at2"/>
<evidence type="ECO:0000313" key="2">
    <source>
        <dbReference type="Proteomes" id="UP000013201"/>
    </source>
</evidence>
<reference evidence="1 2" key="1">
    <citation type="submission" date="2013-03" db="EMBL/GenBank/DDBJ databases">
        <authorList>
            <person name="Le V."/>
        </authorList>
    </citation>
    <scope>NUCLEOTIDE SEQUENCE [LARGE SCALE GENOMIC DNA]</scope>
    <source>
        <strain evidence="1 2">BiD32</strain>
    </source>
</reference>
<sequence length="495" mass="57667">MGHKPKVGCHYFFGNSPLNFWSNLDTESIKAGIDYVKSTGFSSIFLLVPWAEFVSDKNNEIAIQSYCAENYRAIVQECLDAGLDMHVRVAYLWEARPAGSKSFTRYEEFFSNSLHQSSLATLCRFLSDVERNIGGNIKYFFSWEDAYWPMFSFWRSRSIEDRRHLAEVTGFKAFLRLQGIWVDENTLIPRENESNFLNFCQFYDCIILSNILKIMHGELGKIGMEYRIDSDFVEDDGEYKKHFHWPLCHPWVTQKYVYYHPNVFGFSENQLSAEESNERLKWVIRTAAPRLHENERPLILDQFNFIDNTEVGWATTGGEQIDEFMRLAAQETRERGVELALWTTIDWPRDVVFNGSFKLGLEGWEFNGPEPRIEYADGKGIVLDGGSHITQNPPLSFPKDNGFHVYIELFCRTDEAILSIRTSHEHIENVSLSKGFHKIDQTLQIYNEFITVGCNFGSIFIKNIKMYDRFYSQGGRISEDEEGYTFGYFKKHFLE</sequence>
<reference evidence="2" key="2">
    <citation type="submission" date="2013-04" db="EMBL/GenBank/DDBJ databases">
        <title>Bisphenol A degrading Sphingobium sp. strain BiD32.</title>
        <authorList>
            <person name="Nielsen J.L."/>
            <person name="Zhou N.A."/>
            <person name="Kjeldal H."/>
        </authorList>
    </citation>
    <scope>NUCLEOTIDE SEQUENCE [LARGE SCALE GENOMIC DNA]</scope>
    <source>
        <strain evidence="2">BiD32</strain>
    </source>
</reference>
<protein>
    <recommendedName>
        <fullName evidence="3">Glycoside hydrolase family 5 domain-containing protein</fullName>
    </recommendedName>
</protein>
<evidence type="ECO:0000313" key="1">
    <source>
        <dbReference type="EMBL" id="CCW20239.1"/>
    </source>
</evidence>
<dbReference type="RefSeq" id="WP_006967642.1">
    <property type="nucleotide sequence ID" value="NZ_CAVK010000252.1"/>
</dbReference>
<dbReference type="AlphaFoldDB" id="N1MU14"/>
<organism evidence="1 2">
    <name type="scientific">Sphingobium indicum BiD32</name>
    <dbReference type="NCBI Taxonomy" id="1301087"/>
    <lineage>
        <taxon>Bacteria</taxon>
        <taxon>Pseudomonadati</taxon>
        <taxon>Pseudomonadota</taxon>
        <taxon>Alphaproteobacteria</taxon>
        <taxon>Sphingomonadales</taxon>
        <taxon>Sphingomonadaceae</taxon>
        <taxon>Sphingobium</taxon>
    </lineage>
</organism>